<dbReference type="AlphaFoldDB" id="A0A9P6WEJ0"/>
<dbReference type="Gene3D" id="3.40.5.10">
    <property type="entry name" value="Ribosomal protein L9, N-terminal domain"/>
    <property type="match status" value="1"/>
</dbReference>
<evidence type="ECO:0000256" key="1">
    <source>
        <dbReference type="ARBA" id="ARBA00010605"/>
    </source>
</evidence>
<gene>
    <name evidence="4" type="ORF">C6P45_005020</name>
</gene>
<evidence type="ECO:0008006" key="6">
    <source>
        <dbReference type="Google" id="ProtNLM"/>
    </source>
</evidence>
<dbReference type="OrthoDB" id="5555409at2759"/>
<proteinExistence type="inferred from homology"/>
<evidence type="ECO:0000256" key="2">
    <source>
        <dbReference type="ARBA" id="ARBA00022980"/>
    </source>
</evidence>
<dbReference type="GO" id="GO:0005840">
    <property type="term" value="C:ribosome"/>
    <property type="evidence" value="ECO:0007669"/>
    <property type="project" value="UniProtKB-KW"/>
</dbReference>
<evidence type="ECO:0000256" key="3">
    <source>
        <dbReference type="ARBA" id="ARBA00023274"/>
    </source>
</evidence>
<evidence type="ECO:0000313" key="5">
    <source>
        <dbReference type="Proteomes" id="UP000750334"/>
    </source>
</evidence>
<reference evidence="4 5" key="1">
    <citation type="submission" date="2020-11" db="EMBL/GenBank/DDBJ databases">
        <title>Kefir isolates.</title>
        <authorList>
            <person name="Marcisauskas S."/>
            <person name="Kim Y."/>
            <person name="Blasche S."/>
        </authorList>
    </citation>
    <scope>NUCLEOTIDE SEQUENCE [LARGE SCALE GENOMIC DNA]</scope>
    <source>
        <strain evidence="4 5">OG2</strain>
    </source>
</reference>
<comment type="similarity">
    <text evidence="1">Belongs to the bacterial ribosomal protein bL9 family.</text>
</comment>
<accession>A0A9P6WEJ0</accession>
<evidence type="ECO:0000313" key="4">
    <source>
        <dbReference type="EMBL" id="KAG0671755.1"/>
    </source>
</evidence>
<dbReference type="InterPro" id="IPR036935">
    <property type="entry name" value="Ribosomal_bL9_N_sf"/>
</dbReference>
<name>A0A9P6WEJ0_MAUEX</name>
<organism evidence="4 5">
    <name type="scientific">Maudiozyma exigua</name>
    <name type="common">Yeast</name>
    <name type="synonym">Kazachstania exigua</name>
    <dbReference type="NCBI Taxonomy" id="34358"/>
    <lineage>
        <taxon>Eukaryota</taxon>
        <taxon>Fungi</taxon>
        <taxon>Dikarya</taxon>
        <taxon>Ascomycota</taxon>
        <taxon>Saccharomycotina</taxon>
        <taxon>Saccharomycetes</taxon>
        <taxon>Saccharomycetales</taxon>
        <taxon>Saccharomycetaceae</taxon>
        <taxon>Maudiozyma</taxon>
    </lineage>
</organism>
<keyword evidence="2" id="KW-0689">Ribosomal protein</keyword>
<dbReference type="EMBL" id="PUHR01000008">
    <property type="protein sequence ID" value="KAG0671755.1"/>
    <property type="molecule type" value="Genomic_DNA"/>
</dbReference>
<dbReference type="GO" id="GO:1990904">
    <property type="term" value="C:ribonucleoprotein complex"/>
    <property type="evidence" value="ECO:0007669"/>
    <property type="project" value="UniProtKB-KW"/>
</dbReference>
<keyword evidence="3" id="KW-0687">Ribonucleoprotein</keyword>
<keyword evidence="5" id="KW-1185">Reference proteome</keyword>
<protein>
    <recommendedName>
        <fullName evidence="6">Ribosomal protein L9 domain-containing protein</fullName>
    </recommendedName>
</protein>
<dbReference type="Proteomes" id="UP000750334">
    <property type="component" value="Unassembled WGS sequence"/>
</dbReference>
<comment type="caution">
    <text evidence="4">The sequence shown here is derived from an EMBL/GenBank/DDBJ whole genome shotgun (WGS) entry which is preliminary data.</text>
</comment>
<sequence length="134" mass="15399">MFKPTSICYSALTKRTKRVKVQVLRDFPQFNLFKGQVTQVKPSMMRNYLHDFNGAKYILQDSDINTILFENFTKEEQIREKEQLANQQAMAVAAAAATAKAETLKKPKLSKEVEKQEKKKDITINDVYIPGLNL</sequence>